<evidence type="ECO:0000256" key="12">
    <source>
        <dbReference type="ARBA" id="ARBA00026218"/>
    </source>
</evidence>
<dbReference type="EMBL" id="DS985242">
    <property type="protein sequence ID" value="EDV27385.1"/>
    <property type="molecule type" value="Genomic_DNA"/>
</dbReference>
<comment type="function">
    <text evidence="21">Oxidized purine nucleoside triphosphate hydrolase which is a prominent sanitizer of the oxidized nucleotide pool. Catalyzes the hydrolysis of 2-oxo-dATP (2-hydroxy-dATP) into 2-oxo-dAMP. Also has a significant hydrolase activity toward 2-oxo-ATP, 8-oxo-dGTP and 8-oxo-dATP. Through the hydrolysis of oxidized purine nucleoside triphosphates, prevents their incorporation into DNA and the subsequent transversions A:T to C:G and G:C to T:A. Also catalyzes the hydrolysis of methylated purine nucleoside triphosphate preventing their integration into DNA. Through this antimutagenic activity protects cells from oxidative stress.</text>
</comment>
<evidence type="ECO:0000256" key="16">
    <source>
        <dbReference type="ARBA" id="ARBA00031927"/>
    </source>
</evidence>
<dbReference type="InParanoid" id="B3RN39"/>
<evidence type="ECO:0000256" key="21">
    <source>
        <dbReference type="ARBA" id="ARBA00053094"/>
    </source>
</evidence>
<keyword evidence="6" id="KW-0460">Magnesium</keyword>
<dbReference type="KEGG" id="tad:TRIADDRAFT_21035"/>
<dbReference type="OMA" id="MIEATLC"/>
<evidence type="ECO:0000256" key="20">
    <source>
        <dbReference type="ARBA" id="ARBA00049032"/>
    </source>
</evidence>
<reference evidence="23 24" key="1">
    <citation type="journal article" date="2008" name="Nature">
        <title>The Trichoplax genome and the nature of placozoans.</title>
        <authorList>
            <person name="Srivastava M."/>
            <person name="Begovic E."/>
            <person name="Chapman J."/>
            <person name="Putnam N.H."/>
            <person name="Hellsten U."/>
            <person name="Kawashima T."/>
            <person name="Kuo A."/>
            <person name="Mitros T."/>
            <person name="Salamov A."/>
            <person name="Carpenter M.L."/>
            <person name="Signorovitch A.Y."/>
            <person name="Moreno M.A."/>
            <person name="Kamm K."/>
            <person name="Grimwood J."/>
            <person name="Schmutz J."/>
            <person name="Shapiro H."/>
            <person name="Grigoriev I.V."/>
            <person name="Buss L.W."/>
            <person name="Schierwater B."/>
            <person name="Dellaporta S.L."/>
            <person name="Rokhsar D.S."/>
        </authorList>
    </citation>
    <scope>NUCLEOTIDE SEQUENCE [LARGE SCALE GENOMIC DNA]</scope>
    <source>
        <strain evidence="23 24">Grell-BS-1999</strain>
    </source>
</reference>
<comment type="catalytic activity">
    <reaction evidence="8">
        <text>2-oxo-dATP + H2O = 2-oxo-dAMP + diphosphate + H(+)</text>
        <dbReference type="Rhea" id="RHEA:31583"/>
        <dbReference type="ChEBI" id="CHEBI:15377"/>
        <dbReference type="ChEBI" id="CHEBI:15378"/>
        <dbReference type="ChEBI" id="CHEBI:33019"/>
        <dbReference type="ChEBI" id="CHEBI:63212"/>
        <dbReference type="ChEBI" id="CHEBI:77897"/>
        <dbReference type="EC" id="3.6.1.56"/>
    </reaction>
    <physiologicalReaction direction="left-to-right" evidence="8">
        <dbReference type="Rhea" id="RHEA:31584"/>
    </physiologicalReaction>
</comment>
<evidence type="ECO:0000256" key="17">
    <source>
        <dbReference type="ARBA" id="ARBA00032071"/>
    </source>
</evidence>
<dbReference type="Pfam" id="PF00293">
    <property type="entry name" value="NUDIX"/>
    <property type="match status" value="1"/>
</dbReference>
<dbReference type="GeneID" id="6751005"/>
<dbReference type="InterPro" id="IPR015797">
    <property type="entry name" value="NUDIX_hydrolase-like_dom_sf"/>
</dbReference>
<evidence type="ECO:0000256" key="9">
    <source>
        <dbReference type="ARBA" id="ARBA00024486"/>
    </source>
</evidence>
<comment type="catalytic activity">
    <reaction evidence="18">
        <text>N(6)-methyl-ATP + H2O = N(6)-methyl-AMP + diphosphate + H(+)</text>
        <dbReference type="Rhea" id="RHEA:67608"/>
        <dbReference type="ChEBI" id="CHEBI:15377"/>
        <dbReference type="ChEBI" id="CHEBI:15378"/>
        <dbReference type="ChEBI" id="CHEBI:33019"/>
        <dbReference type="ChEBI" id="CHEBI:144842"/>
        <dbReference type="ChEBI" id="CHEBI:172873"/>
    </reaction>
    <physiologicalReaction direction="left-to-right" evidence="18">
        <dbReference type="Rhea" id="RHEA:67609"/>
    </physiologicalReaction>
</comment>
<organism evidence="23 24">
    <name type="scientific">Trichoplax adhaerens</name>
    <name type="common">Trichoplax reptans</name>
    <dbReference type="NCBI Taxonomy" id="10228"/>
    <lineage>
        <taxon>Eukaryota</taxon>
        <taxon>Metazoa</taxon>
        <taxon>Placozoa</taxon>
        <taxon>Uniplacotomia</taxon>
        <taxon>Trichoplacea</taxon>
        <taxon>Trichoplacidae</taxon>
        <taxon>Trichoplax</taxon>
    </lineage>
</organism>
<evidence type="ECO:0000256" key="4">
    <source>
        <dbReference type="ARBA" id="ARBA00022723"/>
    </source>
</evidence>
<comment type="catalytic activity">
    <reaction evidence="9">
        <text>8-oxo-dGTP + H2O = 8-oxo-dGMP + diphosphate + H(+)</text>
        <dbReference type="Rhea" id="RHEA:31575"/>
        <dbReference type="ChEBI" id="CHEBI:15377"/>
        <dbReference type="ChEBI" id="CHEBI:15378"/>
        <dbReference type="ChEBI" id="CHEBI:33019"/>
        <dbReference type="ChEBI" id="CHEBI:63224"/>
        <dbReference type="ChEBI" id="CHEBI:77896"/>
    </reaction>
    <physiologicalReaction direction="left-to-right" evidence="9">
        <dbReference type="Rhea" id="RHEA:31576"/>
    </physiologicalReaction>
</comment>
<evidence type="ECO:0000256" key="1">
    <source>
        <dbReference type="ARBA" id="ARBA00001946"/>
    </source>
</evidence>
<evidence type="ECO:0000313" key="24">
    <source>
        <dbReference type="Proteomes" id="UP000009022"/>
    </source>
</evidence>
<keyword evidence="24" id="KW-1185">Reference proteome</keyword>
<accession>B3RN39</accession>
<dbReference type="PROSITE" id="PS51462">
    <property type="entry name" value="NUDIX"/>
    <property type="match status" value="1"/>
</dbReference>
<comment type="similarity">
    <text evidence="2">Belongs to the Nudix hydrolase family.</text>
</comment>
<evidence type="ECO:0000256" key="10">
    <source>
        <dbReference type="ARBA" id="ARBA00024596"/>
    </source>
</evidence>
<dbReference type="InterPro" id="IPR003563">
    <property type="entry name" value="8ODP"/>
</dbReference>
<sequence length="143" mass="16489">GKKKRGFGEGWWNGFGGKVVDGETIVEGAKREVLEECSLNASSLAKRGIIDFEFVNDPVILQVHIFEIIKFSGQPLESEEMLPKWFNVNQIPFDNMWPDDKMWFPYLIEKKYFEGYILFEGHTKVLDCKLVLKHDGQDDNSAE</sequence>
<comment type="cofactor">
    <cofactor evidence="1">
        <name>Mg(2+)</name>
        <dbReference type="ChEBI" id="CHEBI:18420"/>
    </cofactor>
</comment>
<evidence type="ECO:0000256" key="7">
    <source>
        <dbReference type="ARBA" id="ARBA00024448"/>
    </source>
</evidence>
<dbReference type="eggNOG" id="ENOG502S254">
    <property type="taxonomic scope" value="Eukaryota"/>
</dbReference>
<evidence type="ECO:0000313" key="23">
    <source>
        <dbReference type="EMBL" id="EDV27385.1"/>
    </source>
</evidence>
<dbReference type="CTD" id="6751005"/>
<dbReference type="GO" id="GO:0046872">
    <property type="term" value="F:metal ion binding"/>
    <property type="evidence" value="ECO:0007669"/>
    <property type="project" value="UniProtKB-KW"/>
</dbReference>
<dbReference type="GO" id="GO:0008828">
    <property type="term" value="F:dATP diphosphatase activity"/>
    <property type="evidence" value="ECO:0007669"/>
    <property type="project" value="UniProtKB-EC"/>
</dbReference>
<dbReference type="Proteomes" id="UP000009022">
    <property type="component" value="Unassembled WGS sequence"/>
</dbReference>
<dbReference type="EC" id="3.6.1.56" evidence="11"/>
<dbReference type="GO" id="GO:0005737">
    <property type="term" value="C:cytoplasm"/>
    <property type="evidence" value="ECO:0000318"/>
    <property type="project" value="GO_Central"/>
</dbReference>
<evidence type="ECO:0000256" key="6">
    <source>
        <dbReference type="ARBA" id="ARBA00022842"/>
    </source>
</evidence>
<evidence type="ECO:0000256" key="18">
    <source>
        <dbReference type="ARBA" id="ARBA00048002"/>
    </source>
</evidence>
<comment type="catalytic activity">
    <reaction evidence="20">
        <text>N(6)-methyl-dATP + H2O = N(6)-methyl-dAMP + diphosphate + H(+)</text>
        <dbReference type="Rhea" id="RHEA:67604"/>
        <dbReference type="ChEBI" id="CHEBI:15377"/>
        <dbReference type="ChEBI" id="CHEBI:15378"/>
        <dbReference type="ChEBI" id="CHEBI:33019"/>
        <dbReference type="ChEBI" id="CHEBI:169976"/>
        <dbReference type="ChEBI" id="CHEBI:172872"/>
    </reaction>
    <physiologicalReaction direction="left-to-right" evidence="20">
        <dbReference type="Rhea" id="RHEA:67605"/>
    </physiologicalReaction>
</comment>
<evidence type="ECO:0000256" key="19">
    <source>
        <dbReference type="ARBA" id="ARBA00048894"/>
    </source>
</evidence>
<dbReference type="PhylomeDB" id="B3RN39"/>
<dbReference type="AlphaFoldDB" id="B3RN39"/>
<evidence type="ECO:0000256" key="5">
    <source>
        <dbReference type="ARBA" id="ARBA00022801"/>
    </source>
</evidence>
<gene>
    <name evidence="23" type="ORF">TRIADDRAFT_21035</name>
</gene>
<dbReference type="RefSeq" id="XP_002109219.1">
    <property type="nucleotide sequence ID" value="XM_002109183.1"/>
</dbReference>
<evidence type="ECO:0000256" key="14">
    <source>
        <dbReference type="ARBA" id="ARBA00030634"/>
    </source>
</evidence>
<dbReference type="GO" id="GO:0008413">
    <property type="term" value="F:8-oxo-7,8-dihydroguanosine triphosphate pyrophosphatase activity"/>
    <property type="evidence" value="ECO:0000318"/>
    <property type="project" value="GO_Central"/>
</dbReference>
<dbReference type="InterPro" id="IPR000086">
    <property type="entry name" value="NUDIX_hydrolase_dom"/>
</dbReference>
<feature type="non-terminal residue" evidence="23">
    <location>
        <position position="1"/>
    </location>
</feature>
<evidence type="ECO:0000256" key="11">
    <source>
        <dbReference type="ARBA" id="ARBA00026103"/>
    </source>
</evidence>
<dbReference type="PANTHER" id="PTHR43758:SF2">
    <property type="entry name" value="OXIDIZED PURINE NUCLEOSIDE TRIPHOSPHATE HYDROLASE"/>
    <property type="match status" value="1"/>
</dbReference>
<dbReference type="PANTHER" id="PTHR43758">
    <property type="entry name" value="7,8-DIHYDRO-8-OXOGUANINE TRIPHOSPHATASE"/>
    <property type="match status" value="1"/>
</dbReference>
<evidence type="ECO:0000256" key="3">
    <source>
        <dbReference type="ARBA" id="ARBA00011245"/>
    </source>
</evidence>
<proteinExistence type="inferred from homology"/>
<comment type="subunit">
    <text evidence="3">Monomer.</text>
</comment>
<evidence type="ECO:0000256" key="2">
    <source>
        <dbReference type="ARBA" id="ARBA00005582"/>
    </source>
</evidence>
<feature type="domain" description="Nudix hydrolase" evidence="22">
    <location>
        <begin position="1"/>
        <end position="112"/>
    </location>
</feature>
<keyword evidence="4" id="KW-0479">Metal-binding</keyword>
<keyword evidence="5" id="KW-0378">Hydrolase</keyword>
<name>B3RN39_TRIAD</name>
<dbReference type="GO" id="GO:0042262">
    <property type="term" value="P:DNA protection"/>
    <property type="evidence" value="ECO:0000318"/>
    <property type="project" value="GO_Central"/>
</dbReference>
<comment type="catalytic activity">
    <reaction evidence="10">
        <text>2-oxo-ATP + H2O = 2-oxo-AMP + diphosphate + H(+)</text>
        <dbReference type="Rhea" id="RHEA:67392"/>
        <dbReference type="ChEBI" id="CHEBI:15377"/>
        <dbReference type="ChEBI" id="CHEBI:15378"/>
        <dbReference type="ChEBI" id="CHEBI:33019"/>
        <dbReference type="ChEBI" id="CHEBI:71395"/>
        <dbReference type="ChEBI" id="CHEBI:172878"/>
    </reaction>
    <physiologicalReaction direction="left-to-right" evidence="10">
        <dbReference type="Rhea" id="RHEA:67393"/>
    </physiologicalReaction>
</comment>
<evidence type="ECO:0000259" key="22">
    <source>
        <dbReference type="PROSITE" id="PS51462"/>
    </source>
</evidence>
<evidence type="ECO:0000256" key="15">
    <source>
        <dbReference type="ARBA" id="ARBA00030682"/>
    </source>
</evidence>
<protein>
    <recommendedName>
        <fullName evidence="12">Oxidized purine nucleoside triphosphate hydrolase</fullName>
        <ecNumber evidence="11">3.6.1.56</ecNumber>
    </recommendedName>
    <alternativeName>
        <fullName evidence="16">2-hydroxy-dATP diphosphatase</fullName>
    </alternativeName>
    <alternativeName>
        <fullName evidence="15">7,8-dihydro-8-oxoguanine triphosphatase</fullName>
    </alternativeName>
    <alternativeName>
        <fullName evidence="14">8-oxo-dGTPase</fullName>
    </alternativeName>
    <alternativeName>
        <fullName evidence="17">Methylated purine nucleoside triphosphate hydrolase</fullName>
    </alternativeName>
    <alternativeName>
        <fullName evidence="13">Nucleoside diphosphate-linked moiety X motif 1</fullName>
    </alternativeName>
</protein>
<dbReference type="FunCoup" id="B3RN39">
    <property type="interactions" value="299"/>
</dbReference>
<dbReference type="PRINTS" id="PR01403">
    <property type="entry name" value="8OXTPHPHTASE"/>
</dbReference>
<evidence type="ECO:0000256" key="13">
    <source>
        <dbReference type="ARBA" id="ARBA00029673"/>
    </source>
</evidence>
<comment type="catalytic activity">
    <reaction evidence="19">
        <text>O(6)-methyl-dGTP + H2O = O(6)-methyl-dGMP + diphosphate + H(+)</text>
        <dbReference type="Rhea" id="RHEA:67600"/>
        <dbReference type="ChEBI" id="CHEBI:15377"/>
        <dbReference type="ChEBI" id="CHEBI:15378"/>
        <dbReference type="ChEBI" id="CHEBI:33019"/>
        <dbReference type="ChEBI" id="CHEBI:169974"/>
        <dbReference type="ChEBI" id="CHEBI:169975"/>
    </reaction>
    <physiologicalReaction direction="left-to-right" evidence="19">
        <dbReference type="Rhea" id="RHEA:67601"/>
    </physiologicalReaction>
</comment>
<dbReference type="SUPFAM" id="SSF55811">
    <property type="entry name" value="Nudix"/>
    <property type="match status" value="1"/>
</dbReference>
<dbReference type="OrthoDB" id="408303at2759"/>
<evidence type="ECO:0000256" key="8">
    <source>
        <dbReference type="ARBA" id="ARBA00024459"/>
    </source>
</evidence>
<dbReference type="HOGENOM" id="CLU_037162_11_1_1"/>
<comment type="catalytic activity">
    <reaction evidence="7">
        <text>8-oxo-dATP + H2O = 8-oxo-dAMP + diphosphate + H(+)</text>
        <dbReference type="Rhea" id="RHEA:65396"/>
        <dbReference type="ChEBI" id="CHEBI:15377"/>
        <dbReference type="ChEBI" id="CHEBI:15378"/>
        <dbReference type="ChEBI" id="CHEBI:33019"/>
        <dbReference type="ChEBI" id="CHEBI:71361"/>
        <dbReference type="ChEBI" id="CHEBI:172871"/>
    </reaction>
    <physiologicalReaction direction="left-to-right" evidence="7">
        <dbReference type="Rhea" id="RHEA:65397"/>
    </physiologicalReaction>
</comment>
<dbReference type="CDD" id="cd03427">
    <property type="entry name" value="NUDIX_MTH1_Nudt1"/>
    <property type="match status" value="1"/>
</dbReference>
<dbReference type="Gene3D" id="3.90.79.10">
    <property type="entry name" value="Nucleoside Triphosphate Pyrophosphohydrolase"/>
    <property type="match status" value="1"/>
</dbReference>